<dbReference type="AlphaFoldDB" id="A0A412TNP6"/>
<dbReference type="InterPro" id="IPR027417">
    <property type="entry name" value="P-loop_NTPase"/>
</dbReference>
<dbReference type="GO" id="GO:0000160">
    <property type="term" value="P:phosphorelay signal transduction system"/>
    <property type="evidence" value="ECO:0007669"/>
    <property type="project" value="InterPro"/>
</dbReference>
<feature type="domain" description="Response regulatory" evidence="7">
    <location>
        <begin position="2"/>
        <end position="118"/>
    </location>
</feature>
<dbReference type="InterPro" id="IPR002078">
    <property type="entry name" value="Sigma_54_int"/>
</dbReference>
<reference evidence="8 9" key="1">
    <citation type="submission" date="2018-08" db="EMBL/GenBank/DDBJ databases">
        <title>A genome reference for cultivated species of the human gut microbiota.</title>
        <authorList>
            <person name="Zou Y."/>
            <person name="Xue W."/>
            <person name="Luo G."/>
        </authorList>
    </citation>
    <scope>NUCLEOTIDE SEQUENCE [LARGE SCALE GENOMIC DNA]</scope>
    <source>
        <strain evidence="8 9">AM16-6</strain>
    </source>
</reference>
<dbReference type="InterPro" id="IPR001789">
    <property type="entry name" value="Sig_transdc_resp-reg_receiver"/>
</dbReference>
<dbReference type="Pfam" id="PF25601">
    <property type="entry name" value="AAA_lid_14"/>
    <property type="match status" value="1"/>
</dbReference>
<keyword evidence="1" id="KW-0547">Nucleotide-binding</keyword>
<gene>
    <name evidence="8" type="ORF">DW193_16140</name>
</gene>
<evidence type="ECO:0000256" key="2">
    <source>
        <dbReference type="ARBA" id="ARBA00022840"/>
    </source>
</evidence>
<evidence type="ECO:0000313" key="9">
    <source>
        <dbReference type="Proteomes" id="UP000283713"/>
    </source>
</evidence>
<organism evidence="8 9">
    <name type="scientific">Phocaeicola vulgatus</name>
    <name type="common">Bacteroides vulgatus</name>
    <dbReference type="NCBI Taxonomy" id="821"/>
    <lineage>
        <taxon>Bacteria</taxon>
        <taxon>Pseudomonadati</taxon>
        <taxon>Bacteroidota</taxon>
        <taxon>Bacteroidia</taxon>
        <taxon>Bacteroidales</taxon>
        <taxon>Bacteroidaceae</taxon>
        <taxon>Phocaeicola</taxon>
    </lineage>
</organism>
<evidence type="ECO:0000256" key="1">
    <source>
        <dbReference type="ARBA" id="ARBA00022741"/>
    </source>
</evidence>
<keyword evidence="2" id="KW-0067">ATP-binding</keyword>
<dbReference type="Proteomes" id="UP000283713">
    <property type="component" value="Unassembled WGS sequence"/>
</dbReference>
<dbReference type="Gene3D" id="3.40.50.2300">
    <property type="match status" value="1"/>
</dbReference>
<dbReference type="PROSITE" id="PS00676">
    <property type="entry name" value="SIGMA54_INTERACT_2"/>
    <property type="match status" value="1"/>
</dbReference>
<keyword evidence="5" id="KW-0597">Phosphoprotein</keyword>
<dbReference type="RefSeq" id="WP_117834289.1">
    <property type="nucleotide sequence ID" value="NZ_QRKA01000027.1"/>
</dbReference>
<evidence type="ECO:0000256" key="3">
    <source>
        <dbReference type="ARBA" id="ARBA00023015"/>
    </source>
</evidence>
<dbReference type="PRINTS" id="PR01590">
    <property type="entry name" value="HTHFIS"/>
</dbReference>
<dbReference type="InterPro" id="IPR002197">
    <property type="entry name" value="HTH_Fis"/>
</dbReference>
<dbReference type="InterPro" id="IPR011006">
    <property type="entry name" value="CheY-like_superfamily"/>
</dbReference>
<dbReference type="GO" id="GO:0006355">
    <property type="term" value="P:regulation of DNA-templated transcription"/>
    <property type="evidence" value="ECO:0007669"/>
    <property type="project" value="InterPro"/>
</dbReference>
<feature type="domain" description="Sigma-54 factor interaction" evidence="6">
    <location>
        <begin position="129"/>
        <end position="358"/>
    </location>
</feature>
<dbReference type="Gene3D" id="1.10.8.60">
    <property type="match status" value="1"/>
</dbReference>
<dbReference type="SMART" id="SM00382">
    <property type="entry name" value="AAA"/>
    <property type="match status" value="1"/>
</dbReference>
<dbReference type="GO" id="GO:0043565">
    <property type="term" value="F:sequence-specific DNA binding"/>
    <property type="evidence" value="ECO:0007669"/>
    <property type="project" value="InterPro"/>
</dbReference>
<dbReference type="PROSITE" id="PS50110">
    <property type="entry name" value="RESPONSE_REGULATORY"/>
    <property type="match status" value="1"/>
</dbReference>
<dbReference type="InterPro" id="IPR058031">
    <property type="entry name" value="AAA_lid_NorR"/>
</dbReference>
<protein>
    <submittedName>
        <fullName evidence="8">Sigma-54-dependent Fis family transcriptional regulator</fullName>
    </submittedName>
</protein>
<proteinExistence type="predicted"/>
<dbReference type="CDD" id="cd00009">
    <property type="entry name" value="AAA"/>
    <property type="match status" value="1"/>
</dbReference>
<dbReference type="SMART" id="SM00448">
    <property type="entry name" value="REC"/>
    <property type="match status" value="1"/>
</dbReference>
<evidence type="ECO:0000313" key="8">
    <source>
        <dbReference type="EMBL" id="RHH75565.1"/>
    </source>
</evidence>
<evidence type="ECO:0000259" key="6">
    <source>
        <dbReference type="PROSITE" id="PS50045"/>
    </source>
</evidence>
<name>A0A412TNP6_PHOVU</name>
<evidence type="ECO:0000259" key="7">
    <source>
        <dbReference type="PROSITE" id="PS50110"/>
    </source>
</evidence>
<dbReference type="Gene3D" id="3.40.50.300">
    <property type="entry name" value="P-loop containing nucleotide triphosphate hydrolases"/>
    <property type="match status" value="1"/>
</dbReference>
<dbReference type="CDD" id="cd00156">
    <property type="entry name" value="REC"/>
    <property type="match status" value="1"/>
</dbReference>
<dbReference type="PANTHER" id="PTHR32071:SF14">
    <property type="entry name" value="TRANSCRIPTIONAL REGULATORY PROTEIN RTCR"/>
    <property type="match status" value="1"/>
</dbReference>
<dbReference type="PROSITE" id="PS50045">
    <property type="entry name" value="SIGMA54_INTERACT_4"/>
    <property type="match status" value="1"/>
</dbReference>
<dbReference type="Gene3D" id="1.10.10.60">
    <property type="entry name" value="Homeodomain-like"/>
    <property type="match status" value="1"/>
</dbReference>
<evidence type="ECO:0000256" key="5">
    <source>
        <dbReference type="PROSITE-ProRule" id="PRU00169"/>
    </source>
</evidence>
<dbReference type="InterPro" id="IPR003593">
    <property type="entry name" value="AAA+_ATPase"/>
</dbReference>
<feature type="modified residue" description="4-aspartylphosphate" evidence="5">
    <location>
        <position position="53"/>
    </location>
</feature>
<accession>A0A412TNP6</accession>
<keyword evidence="4" id="KW-0804">Transcription</keyword>
<evidence type="ECO:0000256" key="4">
    <source>
        <dbReference type="ARBA" id="ARBA00023163"/>
    </source>
</evidence>
<keyword evidence="3" id="KW-0805">Transcription regulation</keyword>
<dbReference type="PANTHER" id="PTHR32071">
    <property type="entry name" value="TRANSCRIPTIONAL REGULATORY PROTEIN"/>
    <property type="match status" value="1"/>
</dbReference>
<dbReference type="Pfam" id="PF00158">
    <property type="entry name" value="Sigma54_activat"/>
    <property type="match status" value="1"/>
</dbReference>
<dbReference type="InterPro" id="IPR009057">
    <property type="entry name" value="Homeodomain-like_sf"/>
</dbReference>
<dbReference type="EMBL" id="QRKA01000027">
    <property type="protein sequence ID" value="RHH75565.1"/>
    <property type="molecule type" value="Genomic_DNA"/>
</dbReference>
<sequence>MKVIVIEDNILFCDYICNLLQKADFKTMKAHGLAQAKKMIRGSIHEDDMVLADLRLPDGESTALLKWMRDNGYMHPFIMMTNYEEIHSAVHAMKLGAEDFILKPLVEDKLLPAIRKIKAANDTFSKVIYERRSASFCELNQYIHLVAPTDMTVLILGNTGTGKEHLANKIHRRSLRANKPYIKVDCGSLSKDLAASAFFGHVKGAFTGATEEKAGYFLEAQGGTLFMDEVENLSIETQRMLLRAMEERSYRPVGGKQDRRMDVRIIAATNEDLFQAVAEKRFRKDLLYRFHDFTITVPALQNCLEDILPLADFFREQSCAELRKEVVGFDGPAKEMLLGYSWPGNVRQLKQVVYAAVLICKGNLITPDFLRLKQTETDAPNSAKKKKIDKCLQKDEKRNIEQIKTAISISKGNLTQAAALLGISRPTLYKKMSIHGISK</sequence>
<dbReference type="SUPFAM" id="SSF52540">
    <property type="entry name" value="P-loop containing nucleoside triphosphate hydrolases"/>
    <property type="match status" value="1"/>
</dbReference>
<dbReference type="InterPro" id="IPR025943">
    <property type="entry name" value="Sigma_54_int_dom_ATP-bd_2"/>
</dbReference>
<dbReference type="Pfam" id="PF02954">
    <property type="entry name" value="HTH_8"/>
    <property type="match status" value="1"/>
</dbReference>
<comment type="caution">
    <text evidence="8">The sequence shown here is derived from an EMBL/GenBank/DDBJ whole genome shotgun (WGS) entry which is preliminary data.</text>
</comment>
<dbReference type="Pfam" id="PF00072">
    <property type="entry name" value="Response_reg"/>
    <property type="match status" value="1"/>
</dbReference>
<dbReference type="SUPFAM" id="SSF52172">
    <property type="entry name" value="CheY-like"/>
    <property type="match status" value="1"/>
</dbReference>
<dbReference type="FunFam" id="3.40.50.300:FF:000006">
    <property type="entry name" value="DNA-binding transcriptional regulator NtrC"/>
    <property type="match status" value="1"/>
</dbReference>
<dbReference type="GO" id="GO:0005524">
    <property type="term" value="F:ATP binding"/>
    <property type="evidence" value="ECO:0007669"/>
    <property type="project" value="UniProtKB-KW"/>
</dbReference>
<dbReference type="SUPFAM" id="SSF46689">
    <property type="entry name" value="Homeodomain-like"/>
    <property type="match status" value="1"/>
</dbReference>